<protein>
    <submittedName>
        <fullName evidence="2">Uncharacterized protein</fullName>
    </submittedName>
</protein>
<name>A0A7S0DW54_9CRYP</name>
<evidence type="ECO:0000313" key="2">
    <source>
        <dbReference type="EMBL" id="CAD8467276.1"/>
    </source>
</evidence>
<accession>A0A7S0DW54</accession>
<feature type="signal peptide" evidence="1">
    <location>
        <begin position="1"/>
        <end position="31"/>
    </location>
</feature>
<sequence length="181" mass="21137">MTTCRPKMINPFKRLFCTLQLLLSFLRRRTSTFLFCLVCGSSVGNPITSIHEHNYHEKAMSIYLLKNEIEMIHENTLRARQRFLDSFSQDEETRWRATMEKIELLQIRRSMKELDSVLESASNYGHQNYKTAQLREDLQPDPEMMFPATSVITSAQNALGNYYARDPDLLPDAVNTTIRRI</sequence>
<dbReference type="AlphaFoldDB" id="A0A7S0DW54"/>
<dbReference type="EMBL" id="HBEO01001771">
    <property type="protein sequence ID" value="CAD8467276.1"/>
    <property type="molecule type" value="Transcribed_RNA"/>
</dbReference>
<evidence type="ECO:0000256" key="1">
    <source>
        <dbReference type="SAM" id="SignalP"/>
    </source>
</evidence>
<feature type="chain" id="PRO_5031120338" evidence="1">
    <location>
        <begin position="32"/>
        <end position="181"/>
    </location>
</feature>
<reference evidence="2" key="1">
    <citation type="submission" date="2021-01" db="EMBL/GenBank/DDBJ databases">
        <authorList>
            <person name="Corre E."/>
            <person name="Pelletier E."/>
            <person name="Niang G."/>
            <person name="Scheremetjew M."/>
            <person name="Finn R."/>
            <person name="Kale V."/>
            <person name="Holt S."/>
            <person name="Cochrane G."/>
            <person name="Meng A."/>
            <person name="Brown T."/>
            <person name="Cohen L."/>
        </authorList>
    </citation>
    <scope>NUCLEOTIDE SEQUENCE</scope>
    <source>
        <strain evidence="2">CCMP325</strain>
    </source>
</reference>
<gene>
    <name evidence="2" type="ORF">HPHI1048_LOCUS1277</name>
</gene>
<organism evidence="2">
    <name type="scientific">Hanusia phi</name>
    <dbReference type="NCBI Taxonomy" id="3032"/>
    <lineage>
        <taxon>Eukaryota</taxon>
        <taxon>Cryptophyceae</taxon>
        <taxon>Pyrenomonadales</taxon>
        <taxon>Geminigeraceae</taxon>
        <taxon>Hanusia</taxon>
    </lineage>
</organism>
<keyword evidence="1" id="KW-0732">Signal</keyword>
<proteinExistence type="predicted"/>